<keyword evidence="3" id="KW-0378">Hydrolase</keyword>
<dbReference type="SUPFAM" id="SSF55846">
    <property type="entry name" value="N-acetylmuramoyl-L-alanine amidase-like"/>
    <property type="match status" value="1"/>
</dbReference>
<keyword evidence="9" id="KW-1185">Reference proteome</keyword>
<dbReference type="SMART" id="SM00644">
    <property type="entry name" value="Ami_2"/>
    <property type="match status" value="1"/>
</dbReference>
<dbReference type="Gene3D" id="3.40.80.10">
    <property type="entry name" value="Peptidoglycan recognition protein-like"/>
    <property type="match status" value="1"/>
</dbReference>
<feature type="region of interest" description="Disordered" evidence="5">
    <location>
        <begin position="97"/>
        <end position="128"/>
    </location>
</feature>
<comment type="catalytic activity">
    <reaction evidence="1">
        <text>Hydrolyzes the link between N-acetylmuramoyl residues and L-amino acid residues in certain cell-wall glycopeptides.</text>
        <dbReference type="EC" id="3.5.1.28"/>
    </reaction>
</comment>
<dbReference type="InterPro" id="IPR006311">
    <property type="entry name" value="TAT_signal"/>
</dbReference>
<reference evidence="9" key="1">
    <citation type="journal article" date="2019" name="Int. J. Syst. Evol. Microbiol.">
        <title>The Global Catalogue of Microorganisms (GCM) 10K type strain sequencing project: providing services to taxonomists for standard genome sequencing and annotation.</title>
        <authorList>
            <consortium name="The Broad Institute Genomics Platform"/>
            <consortium name="The Broad Institute Genome Sequencing Center for Infectious Disease"/>
            <person name="Wu L."/>
            <person name="Ma J."/>
        </authorList>
    </citation>
    <scope>NUCLEOTIDE SEQUENCE [LARGE SCALE GENOMIC DNA]</scope>
    <source>
        <strain evidence="9">JCM 17938</strain>
    </source>
</reference>
<organism evidence="8 9">
    <name type="scientific">Actinoallomurus liliacearum</name>
    <dbReference type="NCBI Taxonomy" id="1080073"/>
    <lineage>
        <taxon>Bacteria</taxon>
        <taxon>Bacillati</taxon>
        <taxon>Actinomycetota</taxon>
        <taxon>Actinomycetes</taxon>
        <taxon>Streptosporangiales</taxon>
        <taxon>Thermomonosporaceae</taxon>
        <taxon>Actinoallomurus</taxon>
    </lineage>
</organism>
<evidence type="ECO:0000259" key="7">
    <source>
        <dbReference type="SMART" id="SM00644"/>
    </source>
</evidence>
<comment type="caution">
    <text evidence="8">The sequence shown here is derived from an EMBL/GenBank/DDBJ whole genome shotgun (WGS) entry which is preliminary data.</text>
</comment>
<evidence type="ECO:0000256" key="4">
    <source>
        <dbReference type="ARBA" id="ARBA00023316"/>
    </source>
</evidence>
<keyword evidence="4" id="KW-0961">Cell wall biogenesis/degradation</keyword>
<evidence type="ECO:0000256" key="3">
    <source>
        <dbReference type="ARBA" id="ARBA00022801"/>
    </source>
</evidence>
<dbReference type="PROSITE" id="PS51318">
    <property type="entry name" value="TAT"/>
    <property type="match status" value="1"/>
</dbReference>
<dbReference type="Pfam" id="PF01510">
    <property type="entry name" value="Amidase_2"/>
    <property type="match status" value="1"/>
</dbReference>
<dbReference type="Gene3D" id="1.10.530.10">
    <property type="match status" value="1"/>
</dbReference>
<dbReference type="EC" id="3.5.1.28" evidence="2"/>
<dbReference type="EMBL" id="BAABHJ010000012">
    <property type="protein sequence ID" value="GAA4610545.1"/>
    <property type="molecule type" value="Genomic_DNA"/>
</dbReference>
<dbReference type="PANTHER" id="PTHR30417:SF1">
    <property type="entry name" value="N-ACETYLMURAMOYL-L-ALANINE AMIDASE AMID"/>
    <property type="match status" value="1"/>
</dbReference>
<dbReference type="SUPFAM" id="SSF53955">
    <property type="entry name" value="Lysozyme-like"/>
    <property type="match status" value="1"/>
</dbReference>
<accession>A0ABP8TKM9</accession>
<dbReference type="InterPro" id="IPR023346">
    <property type="entry name" value="Lysozyme-like_dom_sf"/>
</dbReference>
<keyword evidence="6" id="KW-0732">Signal</keyword>
<dbReference type="RefSeq" id="WP_345357212.1">
    <property type="nucleotide sequence ID" value="NZ_BAABHJ010000012.1"/>
</dbReference>
<name>A0ABP8TKM9_9ACTN</name>
<sequence>MSNRRRAIGAGAALVAALAAGTVYVQQSSSSSSAGLQSSSSQTRQVAYAAAAKRYKVPESVLLGVSYLESRWDANDGLPSVSGGYGPMHLTQVAAASGRGVEQGGGEDLGTAAAPKTAAASSDPQTLPEAAKLTGVDAAKLRTDPAANIAGGAALLAKYQRDAHKPLGVDPAQWYAAVTRYGGSAWFADEVFSVIRSGETRTTDDGHRVTLAADPKAAPAASQGVSATAAATDCPASLKCEWIPAPYKQLDSKDPSKYGNHETANRPAQQKIDYIVIHDTESSYASAVKSVQDPTYLAWHFTIRSKDGHVAQHVRVKDVPRHAGNWYVNSKSIGIEHEGYVAKGTWFTEAMYRASAKLVAHLAATYGVPLDRGHILGHDNVPGRAMSAVSEMHQDPGPYWDWAHYFALLGKPLKGAATLQSRVMILPDYAKNKWAYTGCDSAHPTAKCPSHGGASIILRSAPSKTAPLVKDVGAHPGSGKATMSVYDHSARASTGQIYAVAEKKGGWTAIWYLGQKAWFYNSKALRRAVAAPGQIVTLKKSAQIWGMAYPAKLSVTPPADRVAEPLKYTVAAGQKYALLGTETGEYFHSVTYDSAKHVVYKDATKYYEIQFGHRAYFVKAEDVTVSTVG</sequence>
<gene>
    <name evidence="8" type="ORF">GCM10023195_43660</name>
</gene>
<dbReference type="PANTHER" id="PTHR30417">
    <property type="entry name" value="N-ACETYLMURAMOYL-L-ALANINE AMIDASE AMID"/>
    <property type="match status" value="1"/>
</dbReference>
<dbReference type="InterPro" id="IPR051206">
    <property type="entry name" value="NAMLAA_amidase_2"/>
</dbReference>
<feature type="signal peptide" evidence="6">
    <location>
        <begin position="1"/>
        <end position="25"/>
    </location>
</feature>
<proteinExistence type="predicted"/>
<dbReference type="InterPro" id="IPR002502">
    <property type="entry name" value="Amidase_domain"/>
</dbReference>
<protein>
    <recommendedName>
        <fullName evidence="2">N-acetylmuramoyl-L-alanine amidase</fullName>
        <ecNumber evidence="2">3.5.1.28</ecNumber>
    </recommendedName>
</protein>
<feature type="compositionally biased region" description="Low complexity" evidence="5">
    <location>
        <begin position="111"/>
        <end position="120"/>
    </location>
</feature>
<evidence type="ECO:0000313" key="9">
    <source>
        <dbReference type="Proteomes" id="UP001500212"/>
    </source>
</evidence>
<evidence type="ECO:0000256" key="2">
    <source>
        <dbReference type="ARBA" id="ARBA00011901"/>
    </source>
</evidence>
<feature type="chain" id="PRO_5046493251" description="N-acetylmuramoyl-L-alanine amidase" evidence="6">
    <location>
        <begin position="26"/>
        <end position="629"/>
    </location>
</feature>
<dbReference type="Proteomes" id="UP001500212">
    <property type="component" value="Unassembled WGS sequence"/>
</dbReference>
<evidence type="ECO:0000313" key="8">
    <source>
        <dbReference type="EMBL" id="GAA4610545.1"/>
    </source>
</evidence>
<dbReference type="CDD" id="cd06583">
    <property type="entry name" value="PGRP"/>
    <property type="match status" value="1"/>
</dbReference>
<dbReference type="InterPro" id="IPR036505">
    <property type="entry name" value="Amidase/PGRP_sf"/>
</dbReference>
<evidence type="ECO:0000256" key="6">
    <source>
        <dbReference type="SAM" id="SignalP"/>
    </source>
</evidence>
<evidence type="ECO:0000256" key="1">
    <source>
        <dbReference type="ARBA" id="ARBA00001561"/>
    </source>
</evidence>
<feature type="domain" description="N-acetylmuramoyl-L-alanine amidase" evidence="7">
    <location>
        <begin position="261"/>
        <end position="397"/>
    </location>
</feature>
<evidence type="ECO:0000256" key="5">
    <source>
        <dbReference type="SAM" id="MobiDB-lite"/>
    </source>
</evidence>